<proteinExistence type="predicted"/>
<protein>
    <submittedName>
        <fullName evidence="1">Uncharacterized protein</fullName>
    </submittedName>
</protein>
<dbReference type="Proteomes" id="UP001642487">
    <property type="component" value="Chromosome 3"/>
</dbReference>
<sequence>MEIYYRFSGNLIGGDLICSPEDGGFLNSAGEGSIYLLYLDAYDVVPNGKLLINTTAFKLPFSRIYGSFLMHLTGTELQHADLQVLFFSVVKHCSSDCLLTKQFDTTMPMQQLTFVPAAGKSIMCKGESVDMTQQEANEDHNHILDTLNHPWSVVPPEIRSL</sequence>
<reference evidence="1 2" key="1">
    <citation type="submission" date="2024-03" db="EMBL/GenBank/DDBJ databases">
        <authorList>
            <person name="Gkanogiannis A."/>
            <person name="Becerra Lopez-Lavalle L."/>
        </authorList>
    </citation>
    <scope>NUCLEOTIDE SEQUENCE [LARGE SCALE GENOMIC DNA]</scope>
</reference>
<accession>A0ABP0YDR3</accession>
<keyword evidence="2" id="KW-1185">Reference proteome</keyword>
<organism evidence="1 2">
    <name type="scientific">Citrullus colocynthis</name>
    <name type="common">colocynth</name>
    <dbReference type="NCBI Taxonomy" id="252529"/>
    <lineage>
        <taxon>Eukaryota</taxon>
        <taxon>Viridiplantae</taxon>
        <taxon>Streptophyta</taxon>
        <taxon>Embryophyta</taxon>
        <taxon>Tracheophyta</taxon>
        <taxon>Spermatophyta</taxon>
        <taxon>Magnoliopsida</taxon>
        <taxon>eudicotyledons</taxon>
        <taxon>Gunneridae</taxon>
        <taxon>Pentapetalae</taxon>
        <taxon>rosids</taxon>
        <taxon>fabids</taxon>
        <taxon>Cucurbitales</taxon>
        <taxon>Cucurbitaceae</taxon>
        <taxon>Benincaseae</taxon>
        <taxon>Citrullus</taxon>
    </lineage>
</organism>
<gene>
    <name evidence="1" type="ORF">CITCOLO1_LOCUS9019</name>
</gene>
<dbReference type="EMBL" id="OZ021737">
    <property type="protein sequence ID" value="CAK9317123.1"/>
    <property type="molecule type" value="Genomic_DNA"/>
</dbReference>
<name>A0ABP0YDR3_9ROSI</name>
<evidence type="ECO:0000313" key="2">
    <source>
        <dbReference type="Proteomes" id="UP001642487"/>
    </source>
</evidence>
<evidence type="ECO:0000313" key="1">
    <source>
        <dbReference type="EMBL" id="CAK9317123.1"/>
    </source>
</evidence>